<accession>A0AAW0X567</accession>
<evidence type="ECO:0000256" key="1">
    <source>
        <dbReference type="SAM" id="MobiDB-lite"/>
    </source>
</evidence>
<gene>
    <name evidence="2" type="ORF">OTU49_003450</name>
</gene>
<proteinExistence type="predicted"/>
<dbReference type="Proteomes" id="UP001445076">
    <property type="component" value="Unassembled WGS sequence"/>
</dbReference>
<protein>
    <submittedName>
        <fullName evidence="2">Uncharacterized protein</fullName>
    </submittedName>
</protein>
<dbReference type="EMBL" id="JARKIK010000036">
    <property type="protein sequence ID" value="KAK8739650.1"/>
    <property type="molecule type" value="Genomic_DNA"/>
</dbReference>
<sequence length="113" mass="11687">MNAAQAWPGNLIVKTSSKPPHGPPSGESVRKIISASNLYLAGRLVMRVGQSAGVLRERTYKGYPTRRVAGATPPPLPLSASVPPTAATLQVPSLSLPSHSRPCLSSAFSSGDG</sequence>
<evidence type="ECO:0000313" key="3">
    <source>
        <dbReference type="Proteomes" id="UP001445076"/>
    </source>
</evidence>
<dbReference type="AlphaFoldDB" id="A0AAW0X567"/>
<reference evidence="2 3" key="1">
    <citation type="journal article" date="2024" name="BMC Genomics">
        <title>Genome assembly of redclaw crayfish (Cherax quadricarinatus) provides insights into its immune adaptation and hypoxia tolerance.</title>
        <authorList>
            <person name="Liu Z."/>
            <person name="Zheng J."/>
            <person name="Li H."/>
            <person name="Fang K."/>
            <person name="Wang S."/>
            <person name="He J."/>
            <person name="Zhou D."/>
            <person name="Weng S."/>
            <person name="Chi M."/>
            <person name="Gu Z."/>
            <person name="He J."/>
            <person name="Li F."/>
            <person name="Wang M."/>
        </authorList>
    </citation>
    <scope>NUCLEOTIDE SEQUENCE [LARGE SCALE GENOMIC DNA]</scope>
    <source>
        <strain evidence="2">ZL_2023a</strain>
    </source>
</reference>
<organism evidence="2 3">
    <name type="scientific">Cherax quadricarinatus</name>
    <name type="common">Australian red claw crayfish</name>
    <dbReference type="NCBI Taxonomy" id="27406"/>
    <lineage>
        <taxon>Eukaryota</taxon>
        <taxon>Metazoa</taxon>
        <taxon>Ecdysozoa</taxon>
        <taxon>Arthropoda</taxon>
        <taxon>Crustacea</taxon>
        <taxon>Multicrustacea</taxon>
        <taxon>Malacostraca</taxon>
        <taxon>Eumalacostraca</taxon>
        <taxon>Eucarida</taxon>
        <taxon>Decapoda</taxon>
        <taxon>Pleocyemata</taxon>
        <taxon>Astacidea</taxon>
        <taxon>Parastacoidea</taxon>
        <taxon>Parastacidae</taxon>
        <taxon>Cherax</taxon>
    </lineage>
</organism>
<name>A0AAW0X567_CHEQU</name>
<feature type="region of interest" description="Disordered" evidence="1">
    <location>
        <begin position="1"/>
        <end position="29"/>
    </location>
</feature>
<keyword evidence="3" id="KW-1185">Reference proteome</keyword>
<feature type="region of interest" description="Disordered" evidence="1">
    <location>
        <begin position="93"/>
        <end position="113"/>
    </location>
</feature>
<evidence type="ECO:0000313" key="2">
    <source>
        <dbReference type="EMBL" id="KAK8739650.1"/>
    </source>
</evidence>
<comment type="caution">
    <text evidence="2">The sequence shown here is derived from an EMBL/GenBank/DDBJ whole genome shotgun (WGS) entry which is preliminary data.</text>
</comment>